<evidence type="ECO:0000256" key="2">
    <source>
        <dbReference type="ARBA" id="ARBA00022723"/>
    </source>
</evidence>
<feature type="region of interest" description="Disordered" evidence="7">
    <location>
        <begin position="42"/>
        <end position="65"/>
    </location>
</feature>
<keyword evidence="3" id="KW-0863">Zinc-finger</keyword>
<evidence type="ECO:0000256" key="3">
    <source>
        <dbReference type="ARBA" id="ARBA00022771"/>
    </source>
</evidence>
<evidence type="ECO:0000256" key="1">
    <source>
        <dbReference type="ARBA" id="ARBA00004123"/>
    </source>
</evidence>
<proteinExistence type="predicted"/>
<reference evidence="10" key="1">
    <citation type="journal article" date="2013" name="Nat. Commun.">
        <title>Whole-genome sequencing of Oryza brachyantha reveals mechanisms underlying Oryza genome evolution.</title>
        <authorList>
            <person name="Chen J."/>
            <person name="Huang Q."/>
            <person name="Gao D."/>
            <person name="Wang J."/>
            <person name="Lang Y."/>
            <person name="Liu T."/>
            <person name="Li B."/>
            <person name="Bai Z."/>
            <person name="Luis Goicoechea J."/>
            <person name="Liang C."/>
            <person name="Chen C."/>
            <person name="Zhang W."/>
            <person name="Sun S."/>
            <person name="Liao Y."/>
            <person name="Zhang X."/>
            <person name="Yang L."/>
            <person name="Song C."/>
            <person name="Wang M."/>
            <person name="Shi J."/>
            <person name="Liu G."/>
            <person name="Liu J."/>
            <person name="Zhou H."/>
            <person name="Zhou W."/>
            <person name="Yu Q."/>
            <person name="An N."/>
            <person name="Chen Y."/>
            <person name="Cai Q."/>
            <person name="Wang B."/>
            <person name="Liu B."/>
            <person name="Min J."/>
            <person name="Huang Y."/>
            <person name="Wu H."/>
            <person name="Li Z."/>
            <person name="Zhang Y."/>
            <person name="Yin Y."/>
            <person name="Song W."/>
            <person name="Jiang J."/>
            <person name="Jackson S.A."/>
            <person name="Wing R.A."/>
            <person name="Wang J."/>
            <person name="Chen M."/>
        </authorList>
    </citation>
    <scope>NUCLEOTIDE SEQUENCE [LARGE SCALE GENOMIC DNA]</scope>
    <source>
        <strain evidence="10">cv. IRGC 101232</strain>
    </source>
</reference>
<dbReference type="STRING" id="4533.J3N9S2"/>
<evidence type="ECO:0008006" key="12">
    <source>
        <dbReference type="Google" id="ProtNLM"/>
    </source>
</evidence>
<organism evidence="10">
    <name type="scientific">Oryza brachyantha</name>
    <name type="common">malo sina</name>
    <dbReference type="NCBI Taxonomy" id="4533"/>
    <lineage>
        <taxon>Eukaryota</taxon>
        <taxon>Viridiplantae</taxon>
        <taxon>Streptophyta</taxon>
        <taxon>Embryophyta</taxon>
        <taxon>Tracheophyta</taxon>
        <taxon>Spermatophyta</taxon>
        <taxon>Magnoliopsida</taxon>
        <taxon>Liliopsida</taxon>
        <taxon>Poales</taxon>
        <taxon>Poaceae</taxon>
        <taxon>BOP clade</taxon>
        <taxon>Oryzoideae</taxon>
        <taxon>Oryzeae</taxon>
        <taxon>Oryzinae</taxon>
        <taxon>Oryza</taxon>
    </lineage>
</organism>
<dbReference type="Proteomes" id="UP000006038">
    <property type="component" value="Chromosome 11"/>
</dbReference>
<keyword evidence="5" id="KW-0175">Coiled coil</keyword>
<dbReference type="Pfam" id="PF16312">
    <property type="entry name" value="Oberon_cc"/>
    <property type="match status" value="1"/>
</dbReference>
<dbReference type="InterPro" id="IPR032881">
    <property type="entry name" value="Oberon-like_PHD"/>
</dbReference>
<feature type="compositionally biased region" description="Polar residues" evidence="7">
    <location>
        <begin position="42"/>
        <end position="51"/>
    </location>
</feature>
<dbReference type="PANTHER" id="PTHR21736">
    <property type="entry name" value="VERNALIZATION-INSENSITIVE PROTEIN 3"/>
    <property type="match status" value="1"/>
</dbReference>
<dbReference type="GO" id="GO:0008270">
    <property type="term" value="F:zinc ion binding"/>
    <property type="evidence" value="ECO:0007669"/>
    <property type="project" value="UniProtKB-KW"/>
</dbReference>
<reference evidence="10" key="2">
    <citation type="submission" date="2013-04" db="UniProtKB">
        <authorList>
            <consortium name="EnsemblPlants"/>
        </authorList>
    </citation>
    <scope>IDENTIFICATION</scope>
</reference>
<dbReference type="eggNOG" id="ENOG502QSQF">
    <property type="taxonomic scope" value="Eukaryota"/>
</dbReference>
<sequence length="559" mass="62033">MRPNIDKKQRGLLLVRLKEVRVKVEGACEKNSGLAGVLASMATSSRANSHQRSPEEMPPPCQNGHPTGLPTLLSLALPNQDPLLYSDPQHNSIIVSAGSRSVTLPGDLSKISGNPAAALAVAVKIEDMGEEPVTVLDIVQGNVGIVANKMMLMQERALEELKVATRMLIEGTGGDDHGLSHLQKHIQVRPDITPAVLLAAHHVQLEILVAIKTGIVAYLHENVNTPRSRLVEVFFDERCRNMACQSALPARGCRCGICFFRRGFCSLCMCVFCNQFDFNVNTCCWIGCDGCSHWTHTDCAVREGMIRSALAVKDGIGHAQTLFICTACHGTSELLGWVKSVFQHCARIWDVDTLSRELEYVHKAFGVSEDMKGKKLFEKCGDLIERLEAFPAESAIPEVLLQALQELELDEDEVPEITDDEELVQQNTDLDDVCNYQFSDYVQEAVETMEIAADKRAEANKKTRRTVATSTGGELVAMEWPRKKEQGKQAVELMVAEELHRVIRLKKAEAEMFHHKAKEAQQEAERLQFVAMAKLQKAERDYADLLSVKYSVFYCLSAC</sequence>
<keyword evidence="11" id="KW-1185">Reference proteome</keyword>
<evidence type="ECO:0000313" key="10">
    <source>
        <dbReference type="EnsemblPlants" id="OB11G25580.1"/>
    </source>
</evidence>
<keyword evidence="4" id="KW-0862">Zinc</keyword>
<dbReference type="InterPro" id="IPR047578">
    <property type="entry name" value="OBE1-like_PHD"/>
</dbReference>
<dbReference type="GO" id="GO:0010071">
    <property type="term" value="P:root meristem specification"/>
    <property type="evidence" value="ECO:0007669"/>
    <property type="project" value="TreeGrafter"/>
</dbReference>
<dbReference type="InterPro" id="IPR032535">
    <property type="entry name" value="Oberon_CC"/>
</dbReference>
<evidence type="ECO:0000259" key="8">
    <source>
        <dbReference type="Pfam" id="PF07227"/>
    </source>
</evidence>
<feature type="domain" description="Oberon-like PHD finger" evidence="8">
    <location>
        <begin position="239"/>
        <end position="363"/>
    </location>
</feature>
<dbReference type="GO" id="GO:0010468">
    <property type="term" value="P:regulation of gene expression"/>
    <property type="evidence" value="ECO:0007669"/>
    <property type="project" value="TreeGrafter"/>
</dbReference>
<dbReference type="PANTHER" id="PTHR21736:SF37">
    <property type="entry name" value="PROTEIN OBERON 2"/>
    <property type="match status" value="1"/>
</dbReference>
<evidence type="ECO:0000256" key="5">
    <source>
        <dbReference type="ARBA" id="ARBA00023054"/>
    </source>
</evidence>
<name>J3N9S2_ORYBR</name>
<keyword evidence="6" id="KW-0539">Nucleus</keyword>
<dbReference type="Pfam" id="PF07227">
    <property type="entry name" value="PHD_Oberon"/>
    <property type="match status" value="1"/>
</dbReference>
<dbReference type="GO" id="GO:0010078">
    <property type="term" value="P:maintenance of root meristem identity"/>
    <property type="evidence" value="ECO:0007669"/>
    <property type="project" value="TreeGrafter"/>
</dbReference>
<dbReference type="Gramene" id="OB11G25580.1">
    <property type="protein sequence ID" value="OB11G25580.1"/>
    <property type="gene ID" value="OB11G25580"/>
</dbReference>
<feature type="domain" description="Oberon coiled-coil region" evidence="9">
    <location>
        <begin position="495"/>
        <end position="545"/>
    </location>
</feature>
<evidence type="ECO:0000256" key="6">
    <source>
        <dbReference type="ARBA" id="ARBA00023242"/>
    </source>
</evidence>
<dbReference type="PRINTS" id="PR01544">
    <property type="entry name" value="ARATH130DUF"/>
</dbReference>
<dbReference type="InterPro" id="IPR004082">
    <property type="entry name" value="OBERON"/>
</dbReference>
<dbReference type="GO" id="GO:0010492">
    <property type="term" value="P:maintenance of shoot apical meristem identity"/>
    <property type="evidence" value="ECO:0007669"/>
    <property type="project" value="TreeGrafter"/>
</dbReference>
<accession>J3N9S2</accession>
<dbReference type="CDD" id="cd15612">
    <property type="entry name" value="PHD_OBE1_like"/>
    <property type="match status" value="1"/>
</dbReference>
<dbReference type="GO" id="GO:0005634">
    <property type="term" value="C:nucleus"/>
    <property type="evidence" value="ECO:0007669"/>
    <property type="project" value="UniProtKB-SubCell"/>
</dbReference>
<evidence type="ECO:0000256" key="7">
    <source>
        <dbReference type="SAM" id="MobiDB-lite"/>
    </source>
</evidence>
<protein>
    <recommendedName>
        <fullName evidence="12">Zinc finger PHD-type domain-containing protein</fullName>
    </recommendedName>
</protein>
<dbReference type="AlphaFoldDB" id="J3N9S2"/>
<keyword evidence="2" id="KW-0479">Metal-binding</keyword>
<evidence type="ECO:0000313" key="11">
    <source>
        <dbReference type="Proteomes" id="UP000006038"/>
    </source>
</evidence>
<dbReference type="OMA" id="HETCNNQ"/>
<comment type="subcellular location">
    <subcellularLocation>
        <location evidence="1">Nucleus</location>
    </subcellularLocation>
</comment>
<evidence type="ECO:0000259" key="9">
    <source>
        <dbReference type="Pfam" id="PF16312"/>
    </source>
</evidence>
<dbReference type="HOGENOM" id="CLU_006737_2_0_1"/>
<evidence type="ECO:0000256" key="4">
    <source>
        <dbReference type="ARBA" id="ARBA00022833"/>
    </source>
</evidence>
<dbReference type="EnsemblPlants" id="OB11G25580.1">
    <property type="protein sequence ID" value="OB11G25580.1"/>
    <property type="gene ID" value="OB11G25580"/>
</dbReference>